<evidence type="ECO:0000256" key="8">
    <source>
        <dbReference type="ARBA" id="ARBA00023235"/>
    </source>
</evidence>
<dbReference type="Proteomes" id="UP001139263">
    <property type="component" value="Unassembled WGS sequence"/>
</dbReference>
<dbReference type="Pfam" id="PF00697">
    <property type="entry name" value="PRAI"/>
    <property type="match status" value="1"/>
</dbReference>
<dbReference type="RefSeq" id="WP_241715827.1">
    <property type="nucleotide sequence ID" value="NZ_JALBUF010000011.1"/>
</dbReference>
<evidence type="ECO:0000256" key="3">
    <source>
        <dbReference type="ARBA" id="ARBA00012572"/>
    </source>
</evidence>
<dbReference type="HAMAP" id="MF_00135">
    <property type="entry name" value="PRAI"/>
    <property type="match status" value="1"/>
</dbReference>
<reference evidence="11" key="1">
    <citation type="submission" date="2022-03" db="EMBL/GenBank/DDBJ databases">
        <title>Draft Genome Sequence of Firmicute Strain S0AB, a Heterotrophic Iron/Sulfur-Oxidizing Extreme Acidophile.</title>
        <authorList>
            <person name="Vergara E."/>
            <person name="Pakostova E."/>
            <person name="Johnson D.B."/>
            <person name="Holmes D.S."/>
        </authorList>
    </citation>
    <scope>NUCLEOTIDE SEQUENCE</scope>
    <source>
        <strain evidence="11">S0AB</strain>
    </source>
</reference>
<evidence type="ECO:0000256" key="1">
    <source>
        <dbReference type="ARBA" id="ARBA00001164"/>
    </source>
</evidence>
<evidence type="ECO:0000256" key="4">
    <source>
        <dbReference type="ARBA" id="ARBA00022272"/>
    </source>
</evidence>
<comment type="catalytic activity">
    <reaction evidence="1 9">
        <text>N-(5-phospho-beta-D-ribosyl)anthranilate = 1-(2-carboxyphenylamino)-1-deoxy-D-ribulose 5-phosphate</text>
        <dbReference type="Rhea" id="RHEA:21540"/>
        <dbReference type="ChEBI" id="CHEBI:18277"/>
        <dbReference type="ChEBI" id="CHEBI:58613"/>
        <dbReference type="EC" id="5.3.1.24"/>
    </reaction>
</comment>
<evidence type="ECO:0000256" key="5">
    <source>
        <dbReference type="ARBA" id="ARBA00022605"/>
    </source>
</evidence>
<dbReference type="GO" id="GO:0000162">
    <property type="term" value="P:L-tryptophan biosynthetic process"/>
    <property type="evidence" value="ECO:0007669"/>
    <property type="project" value="UniProtKB-UniRule"/>
</dbReference>
<proteinExistence type="inferred from homology"/>
<sequence length="220" mass="24172">MTKIKLCGLRSIEDVMVATDARADYIGFVLAKSKRQVTLQQVQYMLSLLRDQYVVVPEPVLVLVDQSEEEIATICATLGVSHVQLCGAETPEMCSRLRTQHGLTVWKAWGVRGTNEDHELARYVGNVDAILLDTYKTGTHGGTGHPFQWTAIDDVRYVVDNTPLIIAGGLQVGTVTSLISQYHPFAVDVSSGIETEMTGEKDPIKMHAFVKAARSESHVS</sequence>
<dbReference type="EC" id="5.3.1.24" evidence="3 9"/>
<evidence type="ECO:0000313" key="12">
    <source>
        <dbReference type="Proteomes" id="UP001139263"/>
    </source>
</evidence>
<evidence type="ECO:0000256" key="9">
    <source>
        <dbReference type="HAMAP-Rule" id="MF_00135"/>
    </source>
</evidence>
<dbReference type="Gene3D" id="3.20.20.70">
    <property type="entry name" value="Aldolase class I"/>
    <property type="match status" value="1"/>
</dbReference>
<keyword evidence="6 9" id="KW-0822">Tryptophan biosynthesis</keyword>
<evidence type="ECO:0000256" key="2">
    <source>
        <dbReference type="ARBA" id="ARBA00004664"/>
    </source>
</evidence>
<gene>
    <name evidence="9 11" type="primary">trpF</name>
    <name evidence="11" type="ORF">MM817_02589</name>
</gene>
<dbReference type="InterPro" id="IPR013785">
    <property type="entry name" value="Aldolase_TIM"/>
</dbReference>
<evidence type="ECO:0000256" key="7">
    <source>
        <dbReference type="ARBA" id="ARBA00023141"/>
    </source>
</evidence>
<dbReference type="SUPFAM" id="SSF51366">
    <property type="entry name" value="Ribulose-phoshate binding barrel"/>
    <property type="match status" value="1"/>
</dbReference>
<dbReference type="PANTHER" id="PTHR42894">
    <property type="entry name" value="N-(5'-PHOSPHORIBOSYL)ANTHRANILATE ISOMERASE"/>
    <property type="match status" value="1"/>
</dbReference>
<comment type="caution">
    <text evidence="11">The sequence shown here is derived from an EMBL/GenBank/DDBJ whole genome shotgun (WGS) entry which is preliminary data.</text>
</comment>
<evidence type="ECO:0000313" key="11">
    <source>
        <dbReference type="EMBL" id="MCI0184294.1"/>
    </source>
</evidence>
<organism evidence="11 12">
    <name type="scientific">Sulfoacidibacillus ferrooxidans</name>
    <dbReference type="NCBI Taxonomy" id="2005001"/>
    <lineage>
        <taxon>Bacteria</taxon>
        <taxon>Bacillati</taxon>
        <taxon>Bacillota</taxon>
        <taxon>Bacilli</taxon>
        <taxon>Bacillales</taxon>
        <taxon>Alicyclobacillaceae</taxon>
        <taxon>Sulfoacidibacillus</taxon>
    </lineage>
</organism>
<accession>A0A9X1VBA1</accession>
<keyword evidence="12" id="KW-1185">Reference proteome</keyword>
<dbReference type="AlphaFoldDB" id="A0A9X1VBA1"/>
<comment type="similarity">
    <text evidence="9">Belongs to the TrpF family.</text>
</comment>
<evidence type="ECO:0000256" key="6">
    <source>
        <dbReference type="ARBA" id="ARBA00022822"/>
    </source>
</evidence>
<name>A0A9X1VBA1_9BACL</name>
<dbReference type="InterPro" id="IPR011060">
    <property type="entry name" value="RibuloseP-bd_barrel"/>
</dbReference>
<feature type="domain" description="N-(5'phosphoribosyl) anthranilate isomerase (PRAI)" evidence="10">
    <location>
        <begin position="5"/>
        <end position="211"/>
    </location>
</feature>
<keyword evidence="8 9" id="KW-0413">Isomerase</keyword>
<evidence type="ECO:0000259" key="10">
    <source>
        <dbReference type="Pfam" id="PF00697"/>
    </source>
</evidence>
<dbReference type="GO" id="GO:0004640">
    <property type="term" value="F:phosphoribosylanthranilate isomerase activity"/>
    <property type="evidence" value="ECO:0007669"/>
    <property type="project" value="UniProtKB-UniRule"/>
</dbReference>
<keyword evidence="7 9" id="KW-0057">Aromatic amino acid biosynthesis</keyword>
<keyword evidence="5 9" id="KW-0028">Amino-acid biosynthesis</keyword>
<dbReference type="PANTHER" id="PTHR42894:SF1">
    <property type="entry name" value="N-(5'-PHOSPHORIBOSYL)ANTHRANILATE ISOMERASE"/>
    <property type="match status" value="1"/>
</dbReference>
<protein>
    <recommendedName>
        <fullName evidence="4 9">N-(5'-phosphoribosyl)anthranilate isomerase</fullName>
        <shortName evidence="9">PRAI</shortName>
        <ecNumber evidence="3 9">5.3.1.24</ecNumber>
    </recommendedName>
</protein>
<dbReference type="CDD" id="cd00405">
    <property type="entry name" value="PRAI"/>
    <property type="match status" value="1"/>
</dbReference>
<dbReference type="EMBL" id="JALBUF010000011">
    <property type="protein sequence ID" value="MCI0184294.1"/>
    <property type="molecule type" value="Genomic_DNA"/>
</dbReference>
<dbReference type="InterPro" id="IPR044643">
    <property type="entry name" value="TrpF_fam"/>
</dbReference>
<comment type="pathway">
    <text evidence="2 9">Amino-acid biosynthesis; L-tryptophan biosynthesis; L-tryptophan from chorismate: step 3/5.</text>
</comment>
<dbReference type="InterPro" id="IPR001240">
    <property type="entry name" value="PRAI_dom"/>
</dbReference>